<accession>A0A543AV42</accession>
<name>A0A543AV42_9ACTN</name>
<dbReference type="AlphaFoldDB" id="A0A543AV42"/>
<reference evidence="1 2" key="1">
    <citation type="submission" date="2019-06" db="EMBL/GenBank/DDBJ databases">
        <title>Sequencing the genomes of 1000 actinobacteria strains.</title>
        <authorList>
            <person name="Klenk H.-P."/>
        </authorList>
    </citation>
    <scope>NUCLEOTIDE SEQUENCE [LARGE SCALE GENOMIC DNA]</scope>
    <source>
        <strain evidence="1 2">DSM 45928</strain>
    </source>
</reference>
<dbReference type="InParanoid" id="A0A543AV42"/>
<sequence length="182" mass="19417">MIIDLAVAYADSAVEDLRFSVGAVDVAVVERLEIPRWHPGIGLSLRLLGASHQAVVTTADGEYTETLACLGDGTPPPASHTEHIGAITLDFTCQVHHLTREALAGRVADCAARAAADPYTLLGRFPGQPDAVTVLTASVETPQWNTVHVYPDSGAWVTTTTSLLVTNDWSTMRNTSSARNPR</sequence>
<dbReference type="RefSeq" id="WP_142037910.1">
    <property type="nucleotide sequence ID" value="NZ_JBHTGS010000001.1"/>
</dbReference>
<dbReference type="EMBL" id="VFOW01000001">
    <property type="protein sequence ID" value="TQL76456.1"/>
    <property type="molecule type" value="Genomic_DNA"/>
</dbReference>
<keyword evidence="2" id="KW-1185">Reference proteome</keyword>
<evidence type="ECO:0000313" key="2">
    <source>
        <dbReference type="Proteomes" id="UP000317043"/>
    </source>
</evidence>
<proteinExistence type="predicted"/>
<protein>
    <submittedName>
        <fullName evidence="1">Uncharacterized protein DUF2617</fullName>
    </submittedName>
</protein>
<dbReference type="Pfam" id="PF10936">
    <property type="entry name" value="DUF2617"/>
    <property type="match status" value="1"/>
</dbReference>
<evidence type="ECO:0000313" key="1">
    <source>
        <dbReference type="EMBL" id="TQL76456.1"/>
    </source>
</evidence>
<organism evidence="1 2">
    <name type="scientific">Stackebrandtia endophytica</name>
    <dbReference type="NCBI Taxonomy" id="1496996"/>
    <lineage>
        <taxon>Bacteria</taxon>
        <taxon>Bacillati</taxon>
        <taxon>Actinomycetota</taxon>
        <taxon>Actinomycetes</taxon>
        <taxon>Glycomycetales</taxon>
        <taxon>Glycomycetaceae</taxon>
        <taxon>Stackebrandtia</taxon>
    </lineage>
</organism>
<comment type="caution">
    <text evidence="1">The sequence shown here is derived from an EMBL/GenBank/DDBJ whole genome shotgun (WGS) entry which is preliminary data.</text>
</comment>
<dbReference type="Proteomes" id="UP000317043">
    <property type="component" value="Unassembled WGS sequence"/>
</dbReference>
<dbReference type="InterPro" id="IPR024486">
    <property type="entry name" value="DUF2617"/>
</dbReference>
<gene>
    <name evidence="1" type="ORF">FB566_1987</name>
</gene>
<dbReference type="OrthoDB" id="4462506at2"/>